<geneLocation type="plasmid" evidence="1 2">
    <name>SNP1</name>
</geneLocation>
<dbReference type="InterPro" id="IPR023214">
    <property type="entry name" value="HAD_sf"/>
</dbReference>
<dbReference type="InterPro" id="IPR036412">
    <property type="entry name" value="HAD-like_sf"/>
</dbReference>
<dbReference type="Gene3D" id="3.40.50.1000">
    <property type="entry name" value="HAD superfamily/HAD-like"/>
    <property type="match status" value="1"/>
</dbReference>
<evidence type="ECO:0000313" key="2">
    <source>
        <dbReference type="Proteomes" id="UP001059597"/>
    </source>
</evidence>
<organism evidence="1 2">
    <name type="scientific">Streptomyces nigrescens</name>
    <dbReference type="NCBI Taxonomy" id="1920"/>
    <lineage>
        <taxon>Bacteria</taxon>
        <taxon>Bacillati</taxon>
        <taxon>Actinomycetota</taxon>
        <taxon>Actinomycetes</taxon>
        <taxon>Kitasatosporales</taxon>
        <taxon>Streptomycetaceae</taxon>
        <taxon>Streptomyces</taxon>
    </lineage>
</organism>
<dbReference type="SUPFAM" id="SSF56784">
    <property type="entry name" value="HAD-like"/>
    <property type="match status" value="1"/>
</dbReference>
<keyword evidence="1" id="KW-0614">Plasmid</keyword>
<name>A0ABN6RB75_STRNI</name>
<evidence type="ECO:0000313" key="1">
    <source>
        <dbReference type="EMBL" id="BDM74826.1"/>
    </source>
</evidence>
<dbReference type="PANTHER" id="PTHR43611">
    <property type="entry name" value="ALPHA-D-GLUCOSE 1-PHOSPHATE PHOSPHATASE"/>
    <property type="match status" value="1"/>
</dbReference>
<reference evidence="1" key="1">
    <citation type="submission" date="2022-06" db="EMBL/GenBank/DDBJ databases">
        <title>Complete genome sequence of Streptomyces nigrescens HEK616.</title>
        <authorList>
            <person name="Asamizu S."/>
            <person name="Onaka H."/>
        </authorList>
    </citation>
    <scope>NUCLEOTIDE SEQUENCE</scope>
    <source>
        <strain evidence="1">HEK616</strain>
        <plasmid evidence="1">SNP1</plasmid>
    </source>
</reference>
<dbReference type="InterPro" id="IPR006439">
    <property type="entry name" value="HAD-SF_hydro_IA"/>
</dbReference>
<dbReference type="NCBIfam" id="TIGR01509">
    <property type="entry name" value="HAD-SF-IA-v3"/>
    <property type="match status" value="1"/>
</dbReference>
<accession>A0ABN6RB75</accession>
<protein>
    <submittedName>
        <fullName evidence="1">Uncharacterized protein</fullName>
    </submittedName>
</protein>
<dbReference type="EMBL" id="AP026074">
    <property type="protein sequence ID" value="BDM74826.1"/>
    <property type="molecule type" value="Genomic_DNA"/>
</dbReference>
<dbReference type="Proteomes" id="UP001059597">
    <property type="component" value="Plasmid SNP1"/>
</dbReference>
<sequence length="78" mass="8323">MQGDLADHVVSSARVGVAKPGREIYEIAAARAGVATHQCLFVDDRLENVEAAITLGMTGVHYREAADLQEALGFLPDD</sequence>
<dbReference type="Pfam" id="PF00702">
    <property type="entry name" value="Hydrolase"/>
    <property type="match status" value="1"/>
</dbReference>
<keyword evidence="2" id="KW-1185">Reference proteome</keyword>
<gene>
    <name evidence="1" type="ORF">HEK616_83130</name>
</gene>
<dbReference type="PANTHER" id="PTHR43611:SF3">
    <property type="entry name" value="FLAVIN MONONUCLEOTIDE HYDROLASE 1, CHLOROPLATIC"/>
    <property type="match status" value="1"/>
</dbReference>
<proteinExistence type="predicted"/>